<proteinExistence type="predicted"/>
<comment type="caution">
    <text evidence="2">The sequence shown here is derived from an EMBL/GenBank/DDBJ whole genome shotgun (WGS) entry which is preliminary data.</text>
</comment>
<feature type="region of interest" description="Disordered" evidence="1">
    <location>
        <begin position="1"/>
        <end position="67"/>
    </location>
</feature>
<dbReference type="EMBL" id="VSSQ01137074">
    <property type="protein sequence ID" value="MPN61025.1"/>
    <property type="molecule type" value="Genomic_DNA"/>
</dbReference>
<dbReference type="AlphaFoldDB" id="A0A645JBD8"/>
<accession>A0A645JBD8</accession>
<organism evidence="2">
    <name type="scientific">bioreactor metagenome</name>
    <dbReference type="NCBI Taxonomy" id="1076179"/>
    <lineage>
        <taxon>unclassified sequences</taxon>
        <taxon>metagenomes</taxon>
        <taxon>ecological metagenomes</taxon>
    </lineage>
</organism>
<gene>
    <name evidence="2" type="ORF">SDC9_208759</name>
</gene>
<name>A0A645JBD8_9ZZZZ</name>
<evidence type="ECO:0000313" key="2">
    <source>
        <dbReference type="EMBL" id="MPN61025.1"/>
    </source>
</evidence>
<feature type="compositionally biased region" description="Basic and acidic residues" evidence="1">
    <location>
        <begin position="44"/>
        <end position="56"/>
    </location>
</feature>
<protein>
    <submittedName>
        <fullName evidence="2">Uncharacterized protein</fullName>
    </submittedName>
</protein>
<evidence type="ECO:0000256" key="1">
    <source>
        <dbReference type="SAM" id="MobiDB-lite"/>
    </source>
</evidence>
<sequence>MAGSPETASLHETSDPPESMPERHGRGTDIQYSKNRKFLPSAVEPDRENRKDEAAVEHQSPLIDPEDLQPVALELAVELNHIKQAGSHNAANNYDDSEIENLIRSQSRILALVLHYEQGNQKTCCHTNSIPVNRHAE</sequence>
<feature type="compositionally biased region" description="Polar residues" evidence="1">
    <location>
        <begin position="1"/>
        <end position="11"/>
    </location>
</feature>
<reference evidence="2" key="1">
    <citation type="submission" date="2019-08" db="EMBL/GenBank/DDBJ databases">
        <authorList>
            <person name="Kucharzyk K."/>
            <person name="Murdoch R.W."/>
            <person name="Higgins S."/>
            <person name="Loffler F."/>
        </authorList>
    </citation>
    <scope>NUCLEOTIDE SEQUENCE</scope>
</reference>